<keyword evidence="2" id="KW-1185">Reference proteome</keyword>
<proteinExistence type="predicted"/>
<dbReference type="Proteomes" id="UP000290289">
    <property type="component" value="Chromosome 12"/>
</dbReference>
<sequence length="185" mass="21468">MMWRHLALKTFMMWLLQLDESCLQECWLLYLLELLGLGAIHLYFSRYVHGQSSDKSALAKPRISKSNMLDVGKISIRVWYMLADRKVAICPYLQRRLLLHYHIRGIKDKPSFNLRMVNGVYVKEVVMRITTIITLRRKGNEIKVFNLPGIQVSKNLNDEEKAPHFPISLGDRMPCIVTHKVGSAD</sequence>
<name>A0A498IC27_MALDO</name>
<protein>
    <submittedName>
        <fullName evidence="1">Uncharacterized protein</fullName>
    </submittedName>
</protein>
<comment type="caution">
    <text evidence="1">The sequence shown here is derived from an EMBL/GenBank/DDBJ whole genome shotgun (WGS) entry which is preliminary data.</text>
</comment>
<evidence type="ECO:0000313" key="2">
    <source>
        <dbReference type="Proteomes" id="UP000290289"/>
    </source>
</evidence>
<evidence type="ECO:0000313" key="1">
    <source>
        <dbReference type="EMBL" id="RXH81026.1"/>
    </source>
</evidence>
<organism evidence="1 2">
    <name type="scientific">Malus domestica</name>
    <name type="common">Apple</name>
    <name type="synonym">Pyrus malus</name>
    <dbReference type="NCBI Taxonomy" id="3750"/>
    <lineage>
        <taxon>Eukaryota</taxon>
        <taxon>Viridiplantae</taxon>
        <taxon>Streptophyta</taxon>
        <taxon>Embryophyta</taxon>
        <taxon>Tracheophyta</taxon>
        <taxon>Spermatophyta</taxon>
        <taxon>Magnoliopsida</taxon>
        <taxon>eudicotyledons</taxon>
        <taxon>Gunneridae</taxon>
        <taxon>Pentapetalae</taxon>
        <taxon>rosids</taxon>
        <taxon>fabids</taxon>
        <taxon>Rosales</taxon>
        <taxon>Rosaceae</taxon>
        <taxon>Amygdaloideae</taxon>
        <taxon>Maleae</taxon>
        <taxon>Malus</taxon>
    </lineage>
</organism>
<reference evidence="1 2" key="1">
    <citation type="submission" date="2018-10" db="EMBL/GenBank/DDBJ databases">
        <title>A high-quality apple genome assembly.</title>
        <authorList>
            <person name="Hu J."/>
        </authorList>
    </citation>
    <scope>NUCLEOTIDE SEQUENCE [LARGE SCALE GENOMIC DNA]</scope>
    <source>
        <strain evidence="2">cv. HFTH1</strain>
        <tissue evidence="1">Young leaf</tissue>
    </source>
</reference>
<dbReference type="EMBL" id="RDQH01000338">
    <property type="protein sequence ID" value="RXH81026.1"/>
    <property type="molecule type" value="Genomic_DNA"/>
</dbReference>
<accession>A0A498IC27</accession>
<gene>
    <name evidence="1" type="ORF">DVH24_004940</name>
</gene>
<dbReference type="AlphaFoldDB" id="A0A498IC27"/>